<proteinExistence type="predicted"/>
<dbReference type="Pfam" id="PF01381">
    <property type="entry name" value="HTH_3"/>
    <property type="match status" value="1"/>
</dbReference>
<feature type="repeat" description="TPR" evidence="1">
    <location>
        <begin position="112"/>
        <end position="145"/>
    </location>
</feature>
<reference evidence="3" key="2">
    <citation type="submission" date="2011-07" db="EMBL/GenBank/DDBJ databases">
        <authorList>
            <person name="Patel B."/>
        </authorList>
    </citation>
    <scope>NUCLEOTIDE SEQUENCE</scope>
    <source>
        <strain evidence="3">RC3</strain>
    </source>
</reference>
<sequence length="422" mass="49659">MITIGEKIRKRRKELGYTLKEVAGDKVTIAQLSSIENGKSKPSRKLLEYLAEKLKVDVEYFTLNEVEVTHRDFKKIIKTAYSFFNEAKYDEALRTIEDARLIFNNLLNHDRGDYYKFIGECYYNKGEYENAFENFNKALINFSKISDYDNMADSNIKIANSLYMSKKFQMALAYYKSAENLIPFVKDNSIIARIYYDLSLCYYTLDRFRFSKEYLDKCLDFIKEKDLSSKTDLIPYINMMAGIIDLKVENVRESLEKFQEAFEKYKLNGDMVGMGRAMNNIGICYMELEEYDRALSCFKEAIDYKIIGNDEEMLDPYLNMIEIYEKKGDRENILTVLNDAESNLIKLNDISTLIDVYILKMEYYIKEKDFDKAEIYGFLALDNAERIKNIDKLNKIYIALSKLYRMIGNENLSIEYMLKVKK</sequence>
<feature type="repeat" description="TPR" evidence="1">
    <location>
        <begin position="275"/>
        <end position="308"/>
    </location>
</feature>
<dbReference type="RefSeq" id="WP_008907814.1">
    <property type="nucleotide sequence ID" value="NZ_CAKP01000019.1"/>
</dbReference>
<dbReference type="PROSITE" id="PS50005">
    <property type="entry name" value="TPR"/>
    <property type="match status" value="2"/>
</dbReference>
<dbReference type="SMART" id="SM00530">
    <property type="entry name" value="HTH_XRE"/>
    <property type="match status" value="1"/>
</dbReference>
<dbReference type="Pfam" id="PF00515">
    <property type="entry name" value="TPR_1"/>
    <property type="match status" value="1"/>
</dbReference>
<dbReference type="PROSITE" id="PS50943">
    <property type="entry name" value="HTH_CROC1"/>
    <property type="match status" value="1"/>
</dbReference>
<dbReference type="GO" id="GO:0003677">
    <property type="term" value="F:DNA binding"/>
    <property type="evidence" value="ECO:0007669"/>
    <property type="project" value="InterPro"/>
</dbReference>
<dbReference type="EMBL" id="CAKP01000019">
    <property type="protein sequence ID" value="CCC58096.1"/>
    <property type="molecule type" value="Genomic_DNA"/>
</dbReference>
<dbReference type="eggNOG" id="COG2909">
    <property type="taxonomic scope" value="Bacteria"/>
</dbReference>
<dbReference type="Pfam" id="PF13424">
    <property type="entry name" value="TPR_12"/>
    <property type="match status" value="1"/>
</dbReference>
<protein>
    <submittedName>
        <fullName evidence="3">Transcriptional regulator</fullName>
    </submittedName>
</protein>
<dbReference type="InterPro" id="IPR001387">
    <property type="entry name" value="Cro/C1-type_HTH"/>
</dbReference>
<dbReference type="AlphaFoldDB" id="G0V4Q6"/>
<dbReference type="eggNOG" id="COG1396">
    <property type="taxonomic scope" value="Bacteria"/>
</dbReference>
<reference evidence="3" key="1">
    <citation type="journal article" date="2011" name="J. Bacteriol.">
        <title>Draft genome sequence of Caloramator australicus strain RC3T, a thermoanaerobe from the Great Artesian Basin of Australia.</title>
        <authorList>
            <person name="Ogg C.D."/>
            <person name="Patel B.K.C."/>
        </authorList>
    </citation>
    <scope>NUCLEOTIDE SEQUENCE [LARGE SCALE GENOMIC DNA]</scope>
    <source>
        <strain evidence="3">RC3</strain>
    </source>
</reference>
<organism evidence="3 4">
    <name type="scientific">Caloramator australicus RC3</name>
    <dbReference type="NCBI Taxonomy" id="857293"/>
    <lineage>
        <taxon>Bacteria</taxon>
        <taxon>Bacillati</taxon>
        <taxon>Bacillota</taxon>
        <taxon>Clostridia</taxon>
        <taxon>Eubacteriales</taxon>
        <taxon>Clostridiaceae</taxon>
        <taxon>Caloramator</taxon>
    </lineage>
</organism>
<evidence type="ECO:0000259" key="2">
    <source>
        <dbReference type="PROSITE" id="PS50943"/>
    </source>
</evidence>
<dbReference type="SUPFAM" id="SSF47413">
    <property type="entry name" value="lambda repressor-like DNA-binding domains"/>
    <property type="match status" value="1"/>
</dbReference>
<dbReference type="Gene3D" id="1.25.40.10">
    <property type="entry name" value="Tetratricopeptide repeat domain"/>
    <property type="match status" value="2"/>
</dbReference>
<keyword evidence="4" id="KW-1185">Reference proteome</keyword>
<dbReference type="InterPro" id="IPR019734">
    <property type="entry name" value="TPR_rpt"/>
</dbReference>
<feature type="domain" description="HTH cro/C1-type" evidence="2">
    <location>
        <begin position="8"/>
        <end position="61"/>
    </location>
</feature>
<dbReference type="Gene3D" id="1.10.260.40">
    <property type="entry name" value="lambda repressor-like DNA-binding domains"/>
    <property type="match status" value="1"/>
</dbReference>
<accession>G0V4Q6</accession>
<evidence type="ECO:0000313" key="4">
    <source>
        <dbReference type="Proteomes" id="UP000007652"/>
    </source>
</evidence>
<dbReference type="Pfam" id="PF13181">
    <property type="entry name" value="TPR_8"/>
    <property type="match status" value="1"/>
</dbReference>
<gene>
    <name evidence="3" type="ORF">CAAU_0447</name>
</gene>
<comment type="caution">
    <text evidence="3">The sequence shown here is derived from an EMBL/GenBank/DDBJ whole genome shotgun (WGS) entry which is preliminary data.</text>
</comment>
<dbReference type="Proteomes" id="UP000007652">
    <property type="component" value="Unassembled WGS sequence"/>
</dbReference>
<dbReference type="STRING" id="857293.CAAU_0447"/>
<name>G0V4Q6_9CLOT</name>
<dbReference type="InterPro" id="IPR011990">
    <property type="entry name" value="TPR-like_helical_dom_sf"/>
</dbReference>
<dbReference type="PANTHER" id="PTHR10098">
    <property type="entry name" value="RAPSYN-RELATED"/>
    <property type="match status" value="1"/>
</dbReference>
<evidence type="ECO:0000256" key="1">
    <source>
        <dbReference type="PROSITE-ProRule" id="PRU00339"/>
    </source>
</evidence>
<keyword evidence="1" id="KW-0802">TPR repeat</keyword>
<dbReference type="OrthoDB" id="9812495at2"/>
<evidence type="ECO:0000313" key="3">
    <source>
        <dbReference type="EMBL" id="CCC58096.1"/>
    </source>
</evidence>
<dbReference type="SUPFAM" id="SSF48452">
    <property type="entry name" value="TPR-like"/>
    <property type="match status" value="2"/>
</dbReference>
<dbReference type="SMART" id="SM00028">
    <property type="entry name" value="TPR"/>
    <property type="match status" value="5"/>
</dbReference>
<dbReference type="InterPro" id="IPR010982">
    <property type="entry name" value="Lambda_DNA-bd_dom_sf"/>
</dbReference>
<dbReference type="CDD" id="cd00093">
    <property type="entry name" value="HTH_XRE"/>
    <property type="match status" value="1"/>
</dbReference>